<reference evidence="2 3" key="1">
    <citation type="journal article" date="2024" name="J Genomics">
        <title>Draft genome sequencing and assembly of Favolaschia claudopus CIRM-BRFM 2984 isolated from oak limbs.</title>
        <authorList>
            <person name="Navarro D."/>
            <person name="Drula E."/>
            <person name="Chaduli D."/>
            <person name="Cazenave R."/>
            <person name="Ahrendt S."/>
            <person name="Wang J."/>
            <person name="Lipzen A."/>
            <person name="Daum C."/>
            <person name="Barry K."/>
            <person name="Grigoriev I.V."/>
            <person name="Favel A."/>
            <person name="Rosso M.N."/>
            <person name="Martin F."/>
        </authorList>
    </citation>
    <scope>NUCLEOTIDE SEQUENCE [LARGE SCALE GENOMIC DNA]</scope>
    <source>
        <strain evidence="2 3">CIRM-BRFM 2984</strain>
    </source>
</reference>
<sequence length="401" mass="43170">MPLPSLASDNGGITGPTTSSDAAGYSSDASKCKLPSCNCASTSPPLKPSDVPMFIVFTADNALQSVKNPNGCAPKMTYFTSLMYTNYTLVTDHTMTHVGDPSVDEINGNAVALNALAGISQSVNTLRRLYAAQFTYDYLIPALLPRRLSPSRTQEPPATPSGRSCKGQPIPMYATVAMDTFTAHYNGIEPPADWAVHSSYPIHLSTTYPGTHMINQFLDWATAQQNVYMWIGVSNEQLLAWVKDPVPVSQLGLEMYTPLKLTRRQRYALNGISNNLNENGLPPHCTFPGFSFSTCYGCPEVEPTLSNPNPAQTANNHASDYLPTVRPSAFWDPIGNISRPIGPAGANFTGGGTGGSSNGIPQPSSPAYVPFSAGVSQFLSHIILRALVWLLFGIVKFSKHF</sequence>
<evidence type="ECO:0000256" key="1">
    <source>
        <dbReference type="SAM" id="MobiDB-lite"/>
    </source>
</evidence>
<dbReference type="AlphaFoldDB" id="A0AAW0AIP4"/>
<gene>
    <name evidence="2" type="ORF">R3P38DRAFT_3323848</name>
</gene>
<feature type="region of interest" description="Disordered" evidence="1">
    <location>
        <begin position="1"/>
        <end position="22"/>
    </location>
</feature>
<dbReference type="PANTHER" id="PTHR45985:SF3">
    <property type="entry name" value="CHITIN DEACETYLASE-LIKE 4"/>
    <property type="match status" value="1"/>
</dbReference>
<evidence type="ECO:0000313" key="3">
    <source>
        <dbReference type="Proteomes" id="UP001362999"/>
    </source>
</evidence>
<dbReference type="EMBL" id="JAWWNJ010000064">
    <property type="protein sequence ID" value="KAK7012642.1"/>
    <property type="molecule type" value="Genomic_DNA"/>
</dbReference>
<protein>
    <submittedName>
        <fullName evidence="2">Family 4 carbohydrate esterase</fullName>
    </submittedName>
</protein>
<dbReference type="InterPro" id="IPR052740">
    <property type="entry name" value="CE4"/>
</dbReference>
<proteinExistence type="predicted"/>
<name>A0AAW0AIP4_9AGAR</name>
<keyword evidence="3" id="KW-1185">Reference proteome</keyword>
<dbReference type="Proteomes" id="UP001362999">
    <property type="component" value="Unassembled WGS sequence"/>
</dbReference>
<dbReference type="PANTHER" id="PTHR45985">
    <property type="match status" value="1"/>
</dbReference>
<organism evidence="2 3">
    <name type="scientific">Favolaschia claudopus</name>
    <dbReference type="NCBI Taxonomy" id="2862362"/>
    <lineage>
        <taxon>Eukaryota</taxon>
        <taxon>Fungi</taxon>
        <taxon>Dikarya</taxon>
        <taxon>Basidiomycota</taxon>
        <taxon>Agaricomycotina</taxon>
        <taxon>Agaricomycetes</taxon>
        <taxon>Agaricomycetidae</taxon>
        <taxon>Agaricales</taxon>
        <taxon>Marasmiineae</taxon>
        <taxon>Mycenaceae</taxon>
        <taxon>Favolaschia</taxon>
    </lineage>
</organism>
<accession>A0AAW0AIP4</accession>
<evidence type="ECO:0000313" key="2">
    <source>
        <dbReference type="EMBL" id="KAK7012642.1"/>
    </source>
</evidence>
<comment type="caution">
    <text evidence="2">The sequence shown here is derived from an EMBL/GenBank/DDBJ whole genome shotgun (WGS) entry which is preliminary data.</text>
</comment>